<reference evidence="1" key="1">
    <citation type="journal article" date="2023" name="G3 (Bethesda)">
        <title>A reference genome for the long-term kleptoplast-retaining sea slug Elysia crispata morphotype clarki.</title>
        <authorList>
            <person name="Eastman K.E."/>
            <person name="Pendleton A.L."/>
            <person name="Shaikh M.A."/>
            <person name="Suttiyut T."/>
            <person name="Ogas R."/>
            <person name="Tomko P."/>
            <person name="Gavelis G."/>
            <person name="Widhalm J.R."/>
            <person name="Wisecaver J.H."/>
        </authorList>
    </citation>
    <scope>NUCLEOTIDE SEQUENCE</scope>
    <source>
        <strain evidence="1">ECLA1</strain>
    </source>
</reference>
<dbReference type="GO" id="GO:0005764">
    <property type="term" value="C:lysosome"/>
    <property type="evidence" value="ECO:0007669"/>
    <property type="project" value="TreeGrafter"/>
</dbReference>
<dbReference type="GO" id="GO:0007160">
    <property type="term" value="P:cell-matrix adhesion"/>
    <property type="evidence" value="ECO:0007669"/>
    <property type="project" value="InterPro"/>
</dbReference>
<dbReference type="Proteomes" id="UP001283361">
    <property type="component" value="Unassembled WGS sequence"/>
</dbReference>
<accession>A0AAE1D4B6</accession>
<organism evidence="1 2">
    <name type="scientific">Elysia crispata</name>
    <name type="common">lettuce slug</name>
    <dbReference type="NCBI Taxonomy" id="231223"/>
    <lineage>
        <taxon>Eukaryota</taxon>
        <taxon>Metazoa</taxon>
        <taxon>Spiralia</taxon>
        <taxon>Lophotrochozoa</taxon>
        <taxon>Mollusca</taxon>
        <taxon>Gastropoda</taxon>
        <taxon>Heterobranchia</taxon>
        <taxon>Euthyneura</taxon>
        <taxon>Panpulmonata</taxon>
        <taxon>Sacoglossa</taxon>
        <taxon>Placobranchoidea</taxon>
        <taxon>Plakobranchidae</taxon>
        <taxon>Elysia</taxon>
    </lineage>
</organism>
<evidence type="ECO:0000313" key="2">
    <source>
        <dbReference type="Proteomes" id="UP001283361"/>
    </source>
</evidence>
<dbReference type="PANTHER" id="PTHR10697">
    <property type="entry name" value="MAMMALIAN EPENDYMIN-RELATED PROTEIN 1"/>
    <property type="match status" value="1"/>
</dbReference>
<name>A0AAE1D4B6_9GAST</name>
<dbReference type="Pfam" id="PF00811">
    <property type="entry name" value="Ependymin"/>
    <property type="match status" value="1"/>
</dbReference>
<gene>
    <name evidence="1" type="ORF">RRG08_009444</name>
</gene>
<protein>
    <submittedName>
        <fullName evidence="1">Uncharacterized protein</fullName>
    </submittedName>
</protein>
<dbReference type="PANTHER" id="PTHR10697:SF13">
    <property type="entry name" value="RICIN B LECTIN DOMAIN-CONTAINING PROTEIN"/>
    <property type="match status" value="1"/>
</dbReference>
<dbReference type="EMBL" id="JAWDGP010005445">
    <property type="protein sequence ID" value="KAK3756901.1"/>
    <property type="molecule type" value="Genomic_DNA"/>
</dbReference>
<evidence type="ECO:0000313" key="1">
    <source>
        <dbReference type="EMBL" id="KAK3756901.1"/>
    </source>
</evidence>
<dbReference type="GO" id="GO:0005509">
    <property type="term" value="F:calcium ion binding"/>
    <property type="evidence" value="ECO:0007669"/>
    <property type="project" value="InterPro"/>
</dbReference>
<sequence>MLSSSPPVQFVVPVLVHNIAYISFGSRRIFLLFQAEVIPLASFSVDNQRLVRVTRDWESRLQIQDTLVVLGDGTMAAQQQIFSDFKHMIQYISSQGSCVTQKIQFGMLEPCMPDGATYLGKSFIGQYNNKADIDGWYFRRTDQNRNIEMTIAVTADKCVPVMEHITGTMGAGAQANTMVLFTNLTEDVADEAFDLPPECFALAPT</sequence>
<proteinExistence type="predicted"/>
<comment type="caution">
    <text evidence="1">The sequence shown here is derived from an EMBL/GenBank/DDBJ whole genome shotgun (WGS) entry which is preliminary data.</text>
</comment>
<dbReference type="InterPro" id="IPR001299">
    <property type="entry name" value="Ependymin"/>
</dbReference>
<dbReference type="AlphaFoldDB" id="A0AAE1D4B6"/>
<keyword evidence="2" id="KW-1185">Reference proteome</keyword>
<dbReference type="GO" id="GO:0005576">
    <property type="term" value="C:extracellular region"/>
    <property type="evidence" value="ECO:0007669"/>
    <property type="project" value="InterPro"/>
</dbReference>